<evidence type="ECO:0000313" key="1">
    <source>
        <dbReference type="EMBL" id="HIR57400.1"/>
    </source>
</evidence>
<organism evidence="1 2">
    <name type="scientific">Candidatus Gallacutalibacter pullicola</name>
    <dbReference type="NCBI Taxonomy" id="2840830"/>
    <lineage>
        <taxon>Bacteria</taxon>
        <taxon>Bacillati</taxon>
        <taxon>Bacillota</taxon>
        <taxon>Clostridia</taxon>
        <taxon>Eubacteriales</taxon>
        <taxon>Candidatus Gallacutalibacter</taxon>
    </lineage>
</organism>
<reference evidence="1" key="2">
    <citation type="journal article" date="2021" name="PeerJ">
        <title>Extensive microbial diversity within the chicken gut microbiome revealed by metagenomics and culture.</title>
        <authorList>
            <person name="Gilroy R."/>
            <person name="Ravi A."/>
            <person name="Getino M."/>
            <person name="Pursley I."/>
            <person name="Horton D.L."/>
            <person name="Alikhan N.F."/>
            <person name="Baker D."/>
            <person name="Gharbi K."/>
            <person name="Hall N."/>
            <person name="Watson M."/>
            <person name="Adriaenssens E.M."/>
            <person name="Foster-Nyarko E."/>
            <person name="Jarju S."/>
            <person name="Secka A."/>
            <person name="Antonio M."/>
            <person name="Oren A."/>
            <person name="Chaudhuri R.R."/>
            <person name="La Ragione R."/>
            <person name="Hildebrand F."/>
            <person name="Pallen M.J."/>
        </authorList>
    </citation>
    <scope>NUCLEOTIDE SEQUENCE</scope>
    <source>
        <strain evidence="1">ChiSjej1B19-7085</strain>
    </source>
</reference>
<proteinExistence type="predicted"/>
<accession>A0A9D1J1N9</accession>
<dbReference type="InterPro" id="IPR036390">
    <property type="entry name" value="WH_DNA-bd_sf"/>
</dbReference>
<protein>
    <submittedName>
        <fullName evidence="1">Winged helix-turn-helix transcriptional regulator</fullName>
    </submittedName>
</protein>
<dbReference type="AlphaFoldDB" id="A0A9D1J1N9"/>
<name>A0A9D1J1N9_9FIRM</name>
<dbReference type="EMBL" id="DVHF01000080">
    <property type="protein sequence ID" value="HIR57400.1"/>
    <property type="molecule type" value="Genomic_DNA"/>
</dbReference>
<comment type="caution">
    <text evidence="1">The sequence shown here is derived from an EMBL/GenBank/DDBJ whole genome shotgun (WGS) entry which is preliminary data.</text>
</comment>
<reference evidence="1" key="1">
    <citation type="submission" date="2020-10" db="EMBL/GenBank/DDBJ databases">
        <authorList>
            <person name="Gilroy R."/>
        </authorList>
    </citation>
    <scope>NUCLEOTIDE SEQUENCE</scope>
    <source>
        <strain evidence="1">ChiSjej1B19-7085</strain>
    </source>
</reference>
<dbReference type="InterPro" id="IPR036388">
    <property type="entry name" value="WH-like_DNA-bd_sf"/>
</dbReference>
<dbReference type="Proteomes" id="UP000886785">
    <property type="component" value="Unassembled WGS sequence"/>
</dbReference>
<dbReference type="SUPFAM" id="SSF46785">
    <property type="entry name" value="Winged helix' DNA-binding domain"/>
    <property type="match status" value="1"/>
</dbReference>
<evidence type="ECO:0000313" key="2">
    <source>
        <dbReference type="Proteomes" id="UP000886785"/>
    </source>
</evidence>
<dbReference type="Gene3D" id="1.10.10.10">
    <property type="entry name" value="Winged helix-like DNA-binding domain superfamily/Winged helix DNA-binding domain"/>
    <property type="match status" value="1"/>
</dbReference>
<gene>
    <name evidence="1" type="ORF">IAA54_07000</name>
</gene>
<sequence length="150" mass="17403">MEDPYEAVRRLIIAINKIDGSYYFYARKLGVKENTLALLYELDDGHPHSQKQISEDWQIPKTTINTIVKELINDGYAILLPEENSREKTILLTERGQQYAHDLLEKIYSAEQEALKSTLEKYPPEFIDAFERFASCLCTEIGGRIHHQNE</sequence>